<name>A0AAD1Z586_9LAMI</name>
<accession>A0AAD1Z586</accession>
<keyword evidence="2" id="KW-1185">Reference proteome</keyword>
<evidence type="ECO:0000313" key="2">
    <source>
        <dbReference type="Proteomes" id="UP000834106"/>
    </source>
</evidence>
<organism evidence="1 2">
    <name type="scientific">Fraxinus pennsylvanica</name>
    <dbReference type="NCBI Taxonomy" id="56036"/>
    <lineage>
        <taxon>Eukaryota</taxon>
        <taxon>Viridiplantae</taxon>
        <taxon>Streptophyta</taxon>
        <taxon>Embryophyta</taxon>
        <taxon>Tracheophyta</taxon>
        <taxon>Spermatophyta</taxon>
        <taxon>Magnoliopsida</taxon>
        <taxon>eudicotyledons</taxon>
        <taxon>Gunneridae</taxon>
        <taxon>Pentapetalae</taxon>
        <taxon>asterids</taxon>
        <taxon>lamiids</taxon>
        <taxon>Lamiales</taxon>
        <taxon>Oleaceae</taxon>
        <taxon>Oleeae</taxon>
        <taxon>Fraxinus</taxon>
    </lineage>
</organism>
<dbReference type="EMBL" id="OU503040">
    <property type="protein sequence ID" value="CAI9761736.1"/>
    <property type="molecule type" value="Genomic_DNA"/>
</dbReference>
<dbReference type="GO" id="GO:0016757">
    <property type="term" value="F:glycosyltransferase activity"/>
    <property type="evidence" value="ECO:0007669"/>
    <property type="project" value="InterPro"/>
</dbReference>
<sequence>MDRFIGKVNVVLFSQDSSVISFADEFGSRVSVEPNIEFHVTISKVYIGLFIVIGDLPLHCGVLPPFVYGKGLHNHWVLTEACPPTSGLCLMQDWTISNFYLNDLDHENHQLIEGIKFLILNREVGNFWAIAISEGFTGSYLGDLTRFYYAHLDGITIAALEKVARHAVNANLLEQPSFYDTLCGEGVFHRIGNNRCLENSTVYFLNRDLFL</sequence>
<dbReference type="PANTHER" id="PTHR47483:SF1">
    <property type="entry name" value="BETA-ARABINOFURANOSYLTRANSFERASE RAY1"/>
    <property type="match status" value="1"/>
</dbReference>
<dbReference type="InterPro" id="IPR044575">
    <property type="entry name" value="RAY1-like"/>
</dbReference>
<protein>
    <submittedName>
        <fullName evidence="1">Uncharacterized protein</fullName>
    </submittedName>
</protein>
<proteinExistence type="predicted"/>
<reference evidence="1" key="1">
    <citation type="submission" date="2023-05" db="EMBL/GenBank/DDBJ databases">
        <authorList>
            <person name="Huff M."/>
        </authorList>
    </citation>
    <scope>NUCLEOTIDE SEQUENCE</scope>
</reference>
<dbReference type="PANTHER" id="PTHR47483">
    <property type="entry name" value="BETA-ARABINOFURANOSYLTRANSFERASE RAY1"/>
    <property type="match status" value="1"/>
</dbReference>
<dbReference type="AlphaFoldDB" id="A0AAD1Z586"/>
<evidence type="ECO:0000313" key="1">
    <source>
        <dbReference type="EMBL" id="CAI9761736.1"/>
    </source>
</evidence>
<dbReference type="Proteomes" id="UP000834106">
    <property type="component" value="Chromosome 5"/>
</dbReference>
<gene>
    <name evidence="1" type="ORF">FPE_LOCUS9166</name>
</gene>